<dbReference type="InterPro" id="IPR001034">
    <property type="entry name" value="DeoR_HTH"/>
</dbReference>
<dbReference type="Pfam" id="PF08279">
    <property type="entry name" value="HTH_11"/>
    <property type="match status" value="1"/>
</dbReference>
<dbReference type="CDD" id="cd05568">
    <property type="entry name" value="PTS_IIB_bgl_like"/>
    <property type="match status" value="1"/>
</dbReference>
<feature type="domain" description="PTS EIIB type-2" evidence="9">
    <location>
        <begin position="404"/>
        <end position="494"/>
    </location>
</feature>
<dbReference type="SUPFAM" id="SSF63520">
    <property type="entry name" value="PTS-regulatory domain, PRD"/>
    <property type="match status" value="1"/>
</dbReference>
<dbReference type="InterPro" id="IPR013196">
    <property type="entry name" value="HTH_11"/>
</dbReference>
<dbReference type="RefSeq" id="WP_067481904.1">
    <property type="nucleotide sequence ID" value="NZ_JBKIZR010000001.1"/>
</dbReference>
<keyword evidence="3" id="KW-0805">Transcription regulation</keyword>
<dbReference type="Proteomes" id="UP000078516">
    <property type="component" value="Unassembled WGS sequence"/>
</dbReference>
<feature type="domain" description="PRD" evidence="10">
    <location>
        <begin position="292"/>
        <end position="399"/>
    </location>
</feature>
<evidence type="ECO:0000256" key="6">
    <source>
        <dbReference type="ARBA" id="ARBA00023163"/>
    </source>
</evidence>
<dbReference type="InterPro" id="IPR036095">
    <property type="entry name" value="PTS_EIIB-like_sf"/>
</dbReference>
<dbReference type="InterPro" id="IPR007737">
    <property type="entry name" value="Mga_HTH"/>
</dbReference>
<gene>
    <name evidence="11" type="ORF">A6E74_02680</name>
</gene>
<dbReference type="Gene3D" id="3.40.50.2300">
    <property type="match status" value="1"/>
</dbReference>
<evidence type="ECO:0000256" key="1">
    <source>
        <dbReference type="ARBA" id="ARBA00022679"/>
    </source>
</evidence>
<proteinExistence type="predicted"/>
<evidence type="ECO:0000256" key="3">
    <source>
        <dbReference type="ARBA" id="ARBA00023015"/>
    </source>
</evidence>
<dbReference type="InterPro" id="IPR018356">
    <property type="entry name" value="Tscrpt_reg_HTH_DeoR_CS"/>
</dbReference>
<dbReference type="CDD" id="cd00211">
    <property type="entry name" value="PTS_IIA_fru"/>
    <property type="match status" value="1"/>
</dbReference>
<dbReference type="Gene3D" id="3.40.930.10">
    <property type="entry name" value="Mannitol-specific EII, Chain A"/>
    <property type="match status" value="1"/>
</dbReference>
<comment type="caution">
    <text evidence="11">The sequence shown here is derived from an EMBL/GenBank/DDBJ whole genome shotgun (WGS) entry which is preliminary data.</text>
</comment>
<evidence type="ECO:0000256" key="5">
    <source>
        <dbReference type="ARBA" id="ARBA00023159"/>
    </source>
</evidence>
<evidence type="ECO:0000259" key="10">
    <source>
        <dbReference type="PROSITE" id="PS51372"/>
    </source>
</evidence>
<dbReference type="SUPFAM" id="SSF46785">
    <property type="entry name" value="Winged helix' DNA-binding domain"/>
    <property type="match status" value="1"/>
</dbReference>
<dbReference type="InterPro" id="IPR016152">
    <property type="entry name" value="PTrfase/Anion_transptr"/>
</dbReference>
<keyword evidence="4" id="KW-0238">DNA-binding</keyword>
<dbReference type="InterPro" id="IPR036390">
    <property type="entry name" value="WH_DNA-bd_sf"/>
</dbReference>
<dbReference type="PROSITE" id="PS51372">
    <property type="entry name" value="PRD_2"/>
    <property type="match status" value="1"/>
</dbReference>
<dbReference type="GO" id="GO:0008982">
    <property type="term" value="F:protein-N(PI)-phosphohistidine-sugar phosphotransferase activity"/>
    <property type="evidence" value="ECO:0007669"/>
    <property type="project" value="InterPro"/>
</dbReference>
<dbReference type="PROSITE" id="PS51000">
    <property type="entry name" value="HTH_DEOR_2"/>
    <property type="match status" value="1"/>
</dbReference>
<dbReference type="AlphaFoldDB" id="A0A179ESZ6"/>
<dbReference type="PROSITE" id="PS51094">
    <property type="entry name" value="PTS_EIIA_TYPE_2"/>
    <property type="match status" value="1"/>
</dbReference>
<keyword evidence="1" id="KW-0808">Transferase</keyword>
<protein>
    <submittedName>
        <fullName evidence="11">Uncharacterized protein</fullName>
    </submittedName>
</protein>
<dbReference type="GO" id="GO:0009401">
    <property type="term" value="P:phosphoenolpyruvate-dependent sugar phosphotransferase system"/>
    <property type="evidence" value="ECO:0007669"/>
    <property type="project" value="InterPro"/>
</dbReference>
<dbReference type="InterPro" id="IPR002178">
    <property type="entry name" value="PTS_EIIA_type-2_dom"/>
</dbReference>
<dbReference type="Pfam" id="PF02302">
    <property type="entry name" value="PTS_IIB"/>
    <property type="match status" value="1"/>
</dbReference>
<evidence type="ECO:0000256" key="2">
    <source>
        <dbReference type="ARBA" id="ARBA00022737"/>
    </source>
</evidence>
<dbReference type="InterPro" id="IPR011608">
    <property type="entry name" value="PRD"/>
</dbReference>
<feature type="domain" description="PTS EIIA type-2" evidence="8">
    <location>
        <begin position="497"/>
        <end position="635"/>
    </location>
</feature>
<evidence type="ECO:0000256" key="4">
    <source>
        <dbReference type="ARBA" id="ARBA00023125"/>
    </source>
</evidence>
<dbReference type="InterPro" id="IPR036388">
    <property type="entry name" value="WH-like_DNA-bd_sf"/>
</dbReference>
<evidence type="ECO:0000259" key="7">
    <source>
        <dbReference type="PROSITE" id="PS51000"/>
    </source>
</evidence>
<dbReference type="PANTHER" id="PTHR30185:SF13">
    <property type="entry name" value="LICABCH OPERON REGULATOR-RELATED"/>
    <property type="match status" value="1"/>
</dbReference>
<evidence type="ECO:0000313" key="12">
    <source>
        <dbReference type="Proteomes" id="UP000078516"/>
    </source>
</evidence>
<dbReference type="InterPro" id="IPR003501">
    <property type="entry name" value="PTS_EIIB_2/3"/>
</dbReference>
<feature type="domain" description="HTH deoR-type" evidence="7">
    <location>
        <begin position="3"/>
        <end position="65"/>
    </location>
</feature>
<keyword evidence="12" id="KW-1185">Reference proteome</keyword>
<dbReference type="PROSITE" id="PS51099">
    <property type="entry name" value="PTS_EIIB_TYPE_2"/>
    <property type="match status" value="1"/>
</dbReference>
<dbReference type="Pfam" id="PF05043">
    <property type="entry name" value="Mga"/>
    <property type="match status" value="1"/>
</dbReference>
<name>A0A179ESZ6_ENTTH</name>
<dbReference type="GO" id="GO:0003700">
    <property type="term" value="F:DNA-binding transcription factor activity"/>
    <property type="evidence" value="ECO:0007669"/>
    <property type="project" value="InterPro"/>
</dbReference>
<sequence>MFAYKRLNQLFQRLYTEKNCSSEQLASDFSVSKRTIRNDLKELNDFLAKYDATVVLKRGIGYEMLHKENVQELFTELHSQSTTPSHQLETSEDRIKQLLLLFLFSEKEISLDELCNQLYVGRTTILGYIRQLRLLLASYEIKITSKVNIGYKIVGEESAIRQVISDQLIEKNFESYISQFSRNEYELFHEINLVELSQLVTDYFPPNLYKISDYHRKNFVIHLAIAILRVKNQHHLESVSSFFIIDEKIQSSIRELLTAIEKKNQISFDLQDEIWLQNHLFLDLQQPQHSSSQTTKIYQFIDQMLMELNEMIGEDLQQDEILRKDLFIHFSSYLTLKEIMKNKKNPLLSEIKKNFSYAFELAVLATNNSKWLSTFEFTEDDIGYLALHIAAAIERKKAHTADKKRILVVCGQGVSTSRLIEAMLKKRFSDQLEIIDTISYATYQTKKLTNVDFLISTVPLEDKQIPVIQIDFLDIKQGMGKIEKLLAAEEEKRHFLSLFDPALFVVNNQQLTRDELIQSIGTILQEQDIVAEDFIEKVIDREEIAPTNITELIAIPHAIDASIQKTKIFVYISKEPIFWRPNATVKIIFLLAVAEDDKDKLQAFFEYLSDLVEDRKLQQKIADTQNFEMFLGTIR</sequence>
<dbReference type="PROSITE" id="PS00894">
    <property type="entry name" value="HTH_DEOR_1"/>
    <property type="match status" value="1"/>
</dbReference>
<dbReference type="EMBL" id="LWMN01000010">
    <property type="protein sequence ID" value="OAQ56334.1"/>
    <property type="molecule type" value="Genomic_DNA"/>
</dbReference>
<accession>A0A179ESZ6</accession>
<organism evidence="11 12">
    <name type="scientific">Enterococcus thailandicus</name>
    <dbReference type="NCBI Taxonomy" id="417368"/>
    <lineage>
        <taxon>Bacteria</taxon>
        <taxon>Bacillati</taxon>
        <taxon>Bacillota</taxon>
        <taxon>Bacilli</taxon>
        <taxon>Lactobacillales</taxon>
        <taxon>Enterococcaceae</taxon>
        <taxon>Enterococcus</taxon>
    </lineage>
</organism>
<dbReference type="Gene3D" id="1.10.10.10">
    <property type="entry name" value="Winged helix-like DNA-binding domain superfamily/Winged helix DNA-binding domain"/>
    <property type="match status" value="2"/>
</dbReference>
<dbReference type="InterPro" id="IPR050661">
    <property type="entry name" value="BglG_antiterminators"/>
</dbReference>
<dbReference type="Pfam" id="PF00874">
    <property type="entry name" value="PRD"/>
    <property type="match status" value="1"/>
</dbReference>
<evidence type="ECO:0000259" key="8">
    <source>
        <dbReference type="PROSITE" id="PS51094"/>
    </source>
</evidence>
<dbReference type="InterPro" id="IPR013011">
    <property type="entry name" value="PTS_EIIB_2"/>
</dbReference>
<keyword evidence="2" id="KW-0677">Repeat</keyword>
<reference evidence="11 12" key="1">
    <citation type="submission" date="2016-04" db="EMBL/GenBank/DDBJ databases">
        <title>Draft genome of an Enterococcus thailandicus strain isolated from bovine feces.</title>
        <authorList>
            <person name="Beukers A.G."/>
            <person name="Zaheer R."/>
            <person name="Goji N."/>
            <person name="Cook S.R."/>
            <person name="Amoako K."/>
            <person name="Chaves A.V."/>
            <person name="Ward M.P."/>
            <person name="Mcallister T.A."/>
        </authorList>
    </citation>
    <scope>NUCLEOTIDE SEQUENCE [LARGE SCALE GENOMIC DNA]</scope>
    <source>
        <strain evidence="11 12">F0711D 46</strain>
    </source>
</reference>
<dbReference type="PANTHER" id="PTHR30185">
    <property type="entry name" value="CRYPTIC BETA-GLUCOSIDE BGL OPERON ANTITERMINATOR"/>
    <property type="match status" value="1"/>
</dbReference>
<dbReference type="Gene3D" id="1.10.1790.10">
    <property type="entry name" value="PRD domain"/>
    <property type="match status" value="1"/>
</dbReference>
<dbReference type="InterPro" id="IPR036634">
    <property type="entry name" value="PRD_sf"/>
</dbReference>
<dbReference type="SUPFAM" id="SSF55804">
    <property type="entry name" value="Phoshotransferase/anion transport protein"/>
    <property type="match status" value="1"/>
</dbReference>
<dbReference type="SUPFAM" id="SSF52794">
    <property type="entry name" value="PTS system IIB component-like"/>
    <property type="match status" value="1"/>
</dbReference>
<dbReference type="Pfam" id="PF00359">
    <property type="entry name" value="PTS_EIIA_2"/>
    <property type="match status" value="1"/>
</dbReference>
<evidence type="ECO:0000259" key="9">
    <source>
        <dbReference type="PROSITE" id="PS51099"/>
    </source>
</evidence>
<evidence type="ECO:0000313" key="11">
    <source>
        <dbReference type="EMBL" id="OAQ56334.1"/>
    </source>
</evidence>
<keyword evidence="6" id="KW-0804">Transcription</keyword>
<keyword evidence="5" id="KW-0010">Activator</keyword>
<dbReference type="GO" id="GO:0003677">
    <property type="term" value="F:DNA binding"/>
    <property type="evidence" value="ECO:0007669"/>
    <property type="project" value="UniProtKB-KW"/>
</dbReference>